<dbReference type="InterPro" id="IPR045137">
    <property type="entry name" value="RBM26/27"/>
</dbReference>
<feature type="compositionally biased region" description="Acidic residues" evidence="4">
    <location>
        <begin position="1890"/>
        <end position="1901"/>
    </location>
</feature>
<name>A0AAD5U810_9FUNG</name>
<feature type="region of interest" description="Disordered" evidence="4">
    <location>
        <begin position="1096"/>
        <end position="1121"/>
    </location>
</feature>
<dbReference type="GO" id="GO:0005634">
    <property type="term" value="C:nucleus"/>
    <property type="evidence" value="ECO:0007669"/>
    <property type="project" value="TreeGrafter"/>
</dbReference>
<gene>
    <name evidence="7" type="ORF">HK099_007319</name>
</gene>
<feature type="region of interest" description="Disordered" evidence="4">
    <location>
        <begin position="361"/>
        <end position="381"/>
    </location>
</feature>
<evidence type="ECO:0000259" key="6">
    <source>
        <dbReference type="PROSITE" id="PS51411"/>
    </source>
</evidence>
<organism evidence="7 8">
    <name type="scientific">Clydaea vesicula</name>
    <dbReference type="NCBI Taxonomy" id="447962"/>
    <lineage>
        <taxon>Eukaryota</taxon>
        <taxon>Fungi</taxon>
        <taxon>Fungi incertae sedis</taxon>
        <taxon>Chytridiomycota</taxon>
        <taxon>Chytridiomycota incertae sedis</taxon>
        <taxon>Chytridiomycetes</taxon>
        <taxon>Lobulomycetales</taxon>
        <taxon>Lobulomycetaceae</taxon>
        <taxon>Clydaea</taxon>
    </lineage>
</organism>
<feature type="coiled-coil region" evidence="3">
    <location>
        <begin position="737"/>
        <end position="774"/>
    </location>
</feature>
<dbReference type="InterPro" id="IPR035979">
    <property type="entry name" value="RBD_domain_sf"/>
</dbReference>
<dbReference type="InterPro" id="IPR007557">
    <property type="entry name" value="PSP1_C"/>
</dbReference>
<keyword evidence="1" id="KW-0694">RNA-binding</keyword>
<feature type="compositionally biased region" description="Low complexity" evidence="4">
    <location>
        <begin position="1220"/>
        <end position="1229"/>
    </location>
</feature>
<feature type="region of interest" description="Disordered" evidence="4">
    <location>
        <begin position="202"/>
        <end position="230"/>
    </location>
</feature>
<dbReference type="Gene3D" id="3.30.70.330">
    <property type="match status" value="1"/>
</dbReference>
<dbReference type="InterPro" id="IPR000571">
    <property type="entry name" value="Znf_CCCH"/>
</dbReference>
<evidence type="ECO:0000313" key="7">
    <source>
        <dbReference type="EMBL" id="KAJ3228038.1"/>
    </source>
</evidence>
<feature type="domain" description="PSP1 C-terminal" evidence="6">
    <location>
        <begin position="588"/>
        <end position="673"/>
    </location>
</feature>
<proteinExistence type="predicted"/>
<evidence type="ECO:0008006" key="9">
    <source>
        <dbReference type="Google" id="ProtNLM"/>
    </source>
</evidence>
<dbReference type="GO" id="GO:0003723">
    <property type="term" value="F:RNA binding"/>
    <property type="evidence" value="ECO:0007669"/>
    <property type="project" value="UniProtKB-KW"/>
</dbReference>
<feature type="compositionally biased region" description="Low complexity" evidence="4">
    <location>
        <begin position="1304"/>
        <end position="1328"/>
    </location>
</feature>
<feature type="coiled-coil region" evidence="3">
    <location>
        <begin position="1697"/>
        <end position="1727"/>
    </location>
</feature>
<dbReference type="Pfam" id="PF04468">
    <property type="entry name" value="PSP1"/>
    <property type="match status" value="1"/>
</dbReference>
<feature type="compositionally biased region" description="Low complexity" evidence="4">
    <location>
        <begin position="211"/>
        <end position="223"/>
    </location>
</feature>
<dbReference type="NCBIfam" id="NF041131">
    <property type="entry name" value="RicT_YaaT_fam"/>
    <property type="match status" value="1"/>
</dbReference>
<evidence type="ECO:0000256" key="4">
    <source>
        <dbReference type="SAM" id="MobiDB-lite"/>
    </source>
</evidence>
<dbReference type="SUPFAM" id="SSF54928">
    <property type="entry name" value="RNA-binding domain, RBD"/>
    <property type="match status" value="1"/>
</dbReference>
<comment type="caution">
    <text evidence="7">The sequence shown here is derived from an EMBL/GenBank/DDBJ whole genome shotgun (WGS) entry which is preliminary data.</text>
</comment>
<keyword evidence="3" id="KW-0175">Coiled coil</keyword>
<protein>
    <recommendedName>
        <fullName evidence="9">C3H1-type domain-containing protein</fullName>
    </recommendedName>
</protein>
<dbReference type="Pfam" id="PF04727">
    <property type="entry name" value="ELMO_CED12"/>
    <property type="match status" value="1"/>
</dbReference>
<dbReference type="GO" id="GO:0008270">
    <property type="term" value="F:zinc ion binding"/>
    <property type="evidence" value="ECO:0007669"/>
    <property type="project" value="UniProtKB-KW"/>
</dbReference>
<keyword evidence="2" id="KW-0862">Zinc</keyword>
<feature type="compositionally biased region" description="Polar residues" evidence="4">
    <location>
        <begin position="1196"/>
        <end position="1210"/>
    </location>
</feature>
<sequence length="1907" mass="216969">MLSPHLIYRIDRALLYSSKLLVERRYIENCSADPNEILELILKKKLFYKKNSNNLLELRKAESIVLKKSILSICSSFRLQNELNSRAATKYDPTNKSHEKKLLEFWDLIKPNEALRSKISEQWISIGFQGSDPSTDFRGMVPLTPPLSDQVPSSSASPANNTIAIPTEEKSSPTMKNVSLVDNWKAVGSPPRKLSIANVEDPVVEERTRRTPTPTASSTANTNPKHEEDANWNKMGMQWGNGGNSIWNDNSVATKALAPPAEDDDHKRRLSLKPESLIPGQQGARKFTLNTQSEEVEYEQLKEESDSYAKYVPPPKARSRSKSSSAIFGLLSQENIPSVSITDMHNDDANKNIWVHDGRRESMQSSMHRRSSTQPSGYNGMWENNVEDEDTLGIPGTHLNNFRLHERRFSHAPVLSNDYAQQLLSTSSDVGEDYPTSMDMRRRHSLAGPLYASGASGRYLADALENINIDDINDAPSYNDIDDYFENTEHRTRAWVEAGKNLQMQSFSQHWPLYVVEFKAGRHDYFFVEDPSMVVKKGDLAIVEADRGKDLGKVIYDNIQNMQQLQLYQANHIDLLAESQFGKDVHPKRIYRLAVPTEVALLVSKSQDEAKAMSICQVKIRQKKLPMEVVDAEYQWDRRKLTLYFVADRRIDFRELVRDLFKIYKTRIWMCAVNPLKIGSLSMSGPTGTGVNLNMGGFMEQKVVKLSGKKGTRMKSATSSSTIAKNSILTQATHFFKKNSLSKKLDKENQIKELQEKRKEHENLIKTLSSYCNEDFGSKYNTAKVYGNNNTPGEGDGCNGNFILMRSFSNHNASSILEYKIDSVILKKKEVSSNSKPLTNNCNNKGTIKKSENKNLSNLLGGLSLESSFLARNSIRSIENRESVVNSTETVSTTLNNSFNDSCVSSYKRVSILISWESNLDFSFKEEKVSDYKNSLGKKNKGITLNFLLKKIESQPLVDPFQELDEAKLKTLNFEELEDEEFKNLKEIDTLLEEKVNCNFKKKEIKSTVDILDPIHPLKKNFISNEKIEDLKLEIELIKCWRNPNYPNDYDYEKKESKFLKKEKRKLLIEMEMKNRIEKLKGPSYYNQPKEVGLSNVDSLEQREESEYSAGSNSKRLRADSHEEKVQEINLDLSGEEACDADPSVLAEYAIALLRHEKSISELKILCLNQLEDFLKHETENFVKELFQLLESDDNFNSSIRNNEDQNTLTIKAEEEDSKSSNNSRRASSPLGESRDREDDRFINENNRERDKDRKRKSHDDYVHSQKKSRNNTESSNGNQGSMNYNAGNKSGYRGNERGNFNSQKSQQHYNKQQQQQFFHQQQMQQQQIQQNFGNFPNQMGFHTTWNQNQVSRGMAVRSFMPNINPFQQMHGRPVTAGAGRQQRCRDYDEKGFCLRGDLCPYDHGADRIVVDNNPMMMGNVSFGMQGNQAAPKLAINAFGGTRTTLPLPGSYDPEAAGRPSLPTVSTMSNILGSNSSMQLTEKFKKKKNTQPPHLVIEKIPLPFCTLGKIHEYFKQFGQVKNIHLTPSMHRAIIEYQQLSEAQSCYNSPVAIFGNRFVKVYWYREEHSDISVSLAPTISLYPKGQEPTFEVTPEVKCPPDTKSITTTSSKPLNTEEKKKFELQEAQKKIAEQQKQQTLLLEKHLENQKFMLNQLKNSKNLTTSEKEEIKKKLAEFTNLSSEMLSSSFSETTTFAGNIKNLGKSKEELEKLKLEKETKTKLDRELENMVIDKGHNSNAENESADPALVAALDSLKKQAINLGMNPDVITSANNPTVTNTYSHFRGRGRGIHHRGRGTSFWRGGRGGIAVSPRSFKLDNRPAILFVKGAPFNSLEALKTHFEAMRLGRKFQDILLFLSWTRSFVEPVQGKMASGTTESEENNLEENLKNSDEGNDEEYDDEEEGRGWKH</sequence>
<dbReference type="PROSITE" id="PS51411">
    <property type="entry name" value="PSP1_C"/>
    <property type="match status" value="1"/>
</dbReference>
<evidence type="ECO:0000256" key="3">
    <source>
        <dbReference type="SAM" id="Coils"/>
    </source>
</evidence>
<dbReference type="InterPro" id="IPR002483">
    <property type="entry name" value="PWI_dom"/>
</dbReference>
<evidence type="ECO:0000313" key="8">
    <source>
        <dbReference type="Proteomes" id="UP001211065"/>
    </source>
</evidence>
<dbReference type="SMART" id="SM00356">
    <property type="entry name" value="ZnF_C3H1"/>
    <property type="match status" value="1"/>
</dbReference>
<feature type="domain" description="C3H1-type" evidence="5">
    <location>
        <begin position="1379"/>
        <end position="1407"/>
    </location>
</feature>
<keyword evidence="2" id="KW-0479">Metal-binding</keyword>
<dbReference type="EMBL" id="JADGJW010000007">
    <property type="protein sequence ID" value="KAJ3228038.1"/>
    <property type="molecule type" value="Genomic_DNA"/>
</dbReference>
<dbReference type="Gene3D" id="1.20.1390.10">
    <property type="entry name" value="PWI domain"/>
    <property type="match status" value="1"/>
</dbReference>
<feature type="region of interest" description="Disordered" evidence="4">
    <location>
        <begin position="1196"/>
        <end position="1328"/>
    </location>
</feature>
<feature type="compositionally biased region" description="Polar residues" evidence="4">
    <location>
        <begin position="1272"/>
        <end position="1289"/>
    </location>
</feature>
<dbReference type="InterPro" id="IPR006816">
    <property type="entry name" value="ELMO_dom"/>
</dbReference>
<keyword evidence="8" id="KW-1185">Reference proteome</keyword>
<dbReference type="InterPro" id="IPR012677">
    <property type="entry name" value="Nucleotide-bd_a/b_plait_sf"/>
</dbReference>
<feature type="region of interest" description="Disordered" evidence="4">
    <location>
        <begin position="1868"/>
        <end position="1907"/>
    </location>
</feature>
<feature type="zinc finger region" description="C3H1-type" evidence="2">
    <location>
        <begin position="1379"/>
        <end position="1407"/>
    </location>
</feature>
<feature type="compositionally biased region" description="Basic and acidic residues" evidence="4">
    <location>
        <begin position="1233"/>
        <end position="1264"/>
    </location>
</feature>
<dbReference type="PROSITE" id="PS50103">
    <property type="entry name" value="ZF_C3H1"/>
    <property type="match status" value="1"/>
</dbReference>
<dbReference type="CDD" id="cd12257">
    <property type="entry name" value="RRM1_RBM26_like"/>
    <property type="match status" value="1"/>
</dbReference>
<evidence type="ECO:0000256" key="1">
    <source>
        <dbReference type="ARBA" id="ARBA00022884"/>
    </source>
</evidence>
<feature type="coiled-coil region" evidence="3">
    <location>
        <begin position="1613"/>
        <end position="1671"/>
    </location>
</feature>
<dbReference type="PANTHER" id="PTHR14398:SF0">
    <property type="entry name" value="ZINC FINGER PROTEIN SWM"/>
    <property type="match status" value="1"/>
</dbReference>
<dbReference type="Pfam" id="PF01480">
    <property type="entry name" value="PWI"/>
    <property type="match status" value="1"/>
</dbReference>
<evidence type="ECO:0000256" key="2">
    <source>
        <dbReference type="PROSITE-ProRule" id="PRU00723"/>
    </source>
</evidence>
<dbReference type="Proteomes" id="UP001211065">
    <property type="component" value="Unassembled WGS sequence"/>
</dbReference>
<evidence type="ECO:0000259" key="5">
    <source>
        <dbReference type="PROSITE" id="PS50103"/>
    </source>
</evidence>
<accession>A0AAD5U810</accession>
<dbReference type="PANTHER" id="PTHR14398">
    <property type="entry name" value="RNA RECOGNITION RRM/RNP DOMAIN"/>
    <property type="match status" value="1"/>
</dbReference>
<reference evidence="7" key="1">
    <citation type="submission" date="2020-05" db="EMBL/GenBank/DDBJ databases">
        <title>Phylogenomic resolution of chytrid fungi.</title>
        <authorList>
            <person name="Stajich J.E."/>
            <person name="Amses K."/>
            <person name="Simmons R."/>
            <person name="Seto K."/>
            <person name="Myers J."/>
            <person name="Bonds A."/>
            <person name="Quandt C.A."/>
            <person name="Barry K."/>
            <person name="Liu P."/>
            <person name="Grigoriev I."/>
            <person name="Longcore J.E."/>
            <person name="James T.Y."/>
        </authorList>
    </citation>
    <scope>NUCLEOTIDE SEQUENCE</scope>
    <source>
        <strain evidence="7">JEL0476</strain>
    </source>
</reference>
<keyword evidence="2" id="KW-0863">Zinc-finger</keyword>